<sequence length="225" mass="26365">MSEINWYIIPGFSSYQISDNFQVKSNRTSKSKFMKPTKEQVTLRSDEGNKVTMRLPRLLFAAKNNINPMRLCRTGYIICINNGEPCLMGKDEYRSFIVEQVKERRKSMSIDSIQKKYQECIDGINSIKCFLETGDSSRLVTMLYSREDIFVGYILNTLHVTNIDVAKDIFRDAIGICLDTIMERKRVVTSIYSYMRAICRSLYAKRMKYKIHFKDVNHNEERRVV</sequence>
<proteinExistence type="predicted"/>
<evidence type="ECO:0000313" key="1">
    <source>
        <dbReference type="EMBL" id="DAG03078.1"/>
    </source>
</evidence>
<accession>A0A8S5V8Q7</accession>
<organism evidence="1">
    <name type="scientific">Siphoviridae sp. cttma3</name>
    <dbReference type="NCBI Taxonomy" id="2825708"/>
    <lineage>
        <taxon>Viruses</taxon>
        <taxon>Duplodnaviria</taxon>
        <taxon>Heunggongvirae</taxon>
        <taxon>Uroviricota</taxon>
        <taxon>Caudoviricetes</taxon>
    </lineage>
</organism>
<protein>
    <submittedName>
        <fullName evidence="1">Uncharacterized protein</fullName>
    </submittedName>
</protein>
<reference evidence="1" key="1">
    <citation type="journal article" date="2021" name="Proc. Natl. Acad. Sci. U.S.A.">
        <title>A Catalog of Tens of Thousands of Viruses from Human Metagenomes Reveals Hidden Associations with Chronic Diseases.</title>
        <authorList>
            <person name="Tisza M.J."/>
            <person name="Buck C.B."/>
        </authorList>
    </citation>
    <scope>NUCLEOTIDE SEQUENCE</scope>
    <source>
        <strain evidence="1">Cttma3</strain>
    </source>
</reference>
<name>A0A8S5V8Q7_9CAUD</name>
<dbReference type="EMBL" id="BK016222">
    <property type="protein sequence ID" value="DAG03078.1"/>
    <property type="molecule type" value="Genomic_DNA"/>
</dbReference>